<dbReference type="PANTHER" id="PTHR42648">
    <property type="entry name" value="TRANSPOSASE, PUTATIVE-RELATED"/>
    <property type="match status" value="1"/>
</dbReference>
<proteinExistence type="predicted"/>
<evidence type="ECO:0000259" key="4">
    <source>
        <dbReference type="PROSITE" id="PS50158"/>
    </source>
</evidence>
<dbReference type="Gene3D" id="3.30.420.10">
    <property type="entry name" value="Ribonuclease H-like superfamily/Ribonuclease H"/>
    <property type="match status" value="1"/>
</dbReference>
<evidence type="ECO:0000256" key="2">
    <source>
        <dbReference type="ARBA" id="ARBA00022801"/>
    </source>
</evidence>
<feature type="domain" description="CCHC-type" evidence="4">
    <location>
        <begin position="249"/>
        <end position="264"/>
    </location>
</feature>
<dbReference type="Pfam" id="PF00098">
    <property type="entry name" value="zf-CCHC"/>
    <property type="match status" value="1"/>
</dbReference>
<dbReference type="SUPFAM" id="SSF53098">
    <property type="entry name" value="Ribonuclease H-like"/>
    <property type="match status" value="1"/>
</dbReference>
<keyword evidence="3" id="KW-0863">Zinc-finger</keyword>
<evidence type="ECO:0000259" key="5">
    <source>
        <dbReference type="PROSITE" id="PS50994"/>
    </source>
</evidence>
<evidence type="ECO:0000313" key="6">
    <source>
        <dbReference type="EMBL" id="GJT31720.1"/>
    </source>
</evidence>
<dbReference type="SMART" id="SM00343">
    <property type="entry name" value="ZnF_C2HC"/>
    <property type="match status" value="1"/>
</dbReference>
<dbReference type="Pfam" id="PF07727">
    <property type="entry name" value="RVT_2"/>
    <property type="match status" value="1"/>
</dbReference>
<dbReference type="InterPro" id="IPR036875">
    <property type="entry name" value="Znf_CCHC_sf"/>
</dbReference>
<keyword evidence="3" id="KW-0862">Zinc</keyword>
<name>A0ABQ5CYH9_9ASTR</name>
<evidence type="ECO:0000256" key="3">
    <source>
        <dbReference type="PROSITE-ProRule" id="PRU00047"/>
    </source>
</evidence>
<dbReference type="PROSITE" id="PS50994">
    <property type="entry name" value="INTEGRASE"/>
    <property type="match status" value="1"/>
</dbReference>
<dbReference type="Proteomes" id="UP001151760">
    <property type="component" value="Unassembled WGS sequence"/>
</dbReference>
<dbReference type="InterPro" id="IPR001584">
    <property type="entry name" value="Integrase_cat-core"/>
</dbReference>
<dbReference type="PROSITE" id="PS50158">
    <property type="entry name" value="ZF_CCHC"/>
    <property type="match status" value="1"/>
</dbReference>
<organism evidence="6 7">
    <name type="scientific">Tanacetum coccineum</name>
    <dbReference type="NCBI Taxonomy" id="301880"/>
    <lineage>
        <taxon>Eukaryota</taxon>
        <taxon>Viridiplantae</taxon>
        <taxon>Streptophyta</taxon>
        <taxon>Embryophyta</taxon>
        <taxon>Tracheophyta</taxon>
        <taxon>Spermatophyta</taxon>
        <taxon>Magnoliopsida</taxon>
        <taxon>eudicotyledons</taxon>
        <taxon>Gunneridae</taxon>
        <taxon>Pentapetalae</taxon>
        <taxon>asterids</taxon>
        <taxon>campanulids</taxon>
        <taxon>Asterales</taxon>
        <taxon>Asteraceae</taxon>
        <taxon>Asteroideae</taxon>
        <taxon>Anthemideae</taxon>
        <taxon>Anthemidinae</taxon>
        <taxon>Tanacetum</taxon>
    </lineage>
</organism>
<dbReference type="Gene3D" id="4.10.60.10">
    <property type="entry name" value="Zinc finger, CCHC-type"/>
    <property type="match status" value="1"/>
</dbReference>
<keyword evidence="7" id="KW-1185">Reference proteome</keyword>
<protein>
    <submittedName>
        <fullName evidence="6">Gag-pol polyprotein</fullName>
    </submittedName>
</protein>
<keyword evidence="1" id="KW-0479">Metal-binding</keyword>
<comment type="caution">
    <text evidence="6">The sequence shown here is derived from an EMBL/GenBank/DDBJ whole genome shotgun (WGS) entry which is preliminary data.</text>
</comment>
<dbReference type="InterPro" id="IPR039537">
    <property type="entry name" value="Retrotran_Ty1/copia-like"/>
</dbReference>
<gene>
    <name evidence="6" type="ORF">Tco_0922139</name>
</gene>
<sequence>MWNSIQNGPYQRPMVVDPTNPTVPILEPLSKMTEGNKKQYIADVRVINYLLQAILNDIYNSVDACKNAKEMWERIKRLIHRSEITTHVRYSRLLDEFDKFVAKEGESLDSLHERLTTLMNIMDLPFEPHVLASRAKKADKNHDPLALIAHSNASSSHSYANSSYSSQPYYVTHPPSVVDYDDEYQRELQGDSQEDKLTTAMIYGGNANKTAGRNRTQGFTTRNACDESNQIIQRVPRTESTPGKANVQCYNCNEKGHYASECQKPKVRDAKYFREQMLLAMKDEVGSNLGNEENDFMLDTSYGEDLEELTTTVMLMARFQPANDNAENVPSYDAKAVSQVHASSKVHEQVSHGKHMTGNLQLLRNFVKKFMGTVRFGNDYFGAITGYGDYVQVNLTICHVYYVEGLGHNLFPVGQFCDGDLKVTFRSNTWGVLNKKYQWQELILGIVDDFFRYIWVYFFAPWNEAPDMIIDFVNQVQRNLKASIMMILTDNGTEFKNKKLRVFYAKLGIVHKTSIARTPQQNGVVERRNQTLVETARTLLIFSKAPEFLWAEAIATACFTQNHSIVHTRHNKTPYELIHGRKPNVQYFHVFRSLCYPTNDRDDLGKMKPKADIEPGLNYANFNDSSEDSQSVPSTSDLDNLFGPMYEEYYMTSSQEVSNNSVANTLDNDHTSSSSSIVVDQDDAPPIVVSFKEQVFTKPNSPVLNEVANEFVQEDVANFNGNRFYNAPQTPEFDVSRTSFNLPTRSSNMRQCHNNSLQIDKWSKNHTLEQVIGDPSKLVMTRKRLQTDAVVCMYALTMSIIKPKNIKEAMLDHSWIESMQDDLNQFKRLDVWELVKCPVGRNIIKVKWIWKNKTDVEITVIRNKLFEESFAPVARLEAVRIFVAYVTHRNFPIFQMDVKTAFLNGPLKEEVFVQ</sequence>
<evidence type="ECO:0000256" key="1">
    <source>
        <dbReference type="ARBA" id="ARBA00022723"/>
    </source>
</evidence>
<accession>A0ABQ5CYH9</accession>
<keyword evidence="2" id="KW-0378">Hydrolase</keyword>
<feature type="domain" description="Integrase catalytic" evidence="5">
    <location>
        <begin position="408"/>
        <end position="582"/>
    </location>
</feature>
<dbReference type="InterPro" id="IPR001878">
    <property type="entry name" value="Znf_CCHC"/>
</dbReference>
<evidence type="ECO:0000313" key="7">
    <source>
        <dbReference type="Proteomes" id="UP001151760"/>
    </source>
</evidence>
<dbReference type="InterPro" id="IPR036397">
    <property type="entry name" value="RNaseH_sf"/>
</dbReference>
<dbReference type="EMBL" id="BQNB010014730">
    <property type="protein sequence ID" value="GJT31720.1"/>
    <property type="molecule type" value="Genomic_DNA"/>
</dbReference>
<reference evidence="6" key="1">
    <citation type="journal article" date="2022" name="Int. J. Mol. Sci.">
        <title>Draft Genome of Tanacetum Coccineum: Genomic Comparison of Closely Related Tanacetum-Family Plants.</title>
        <authorList>
            <person name="Yamashiro T."/>
            <person name="Shiraishi A."/>
            <person name="Nakayama K."/>
            <person name="Satake H."/>
        </authorList>
    </citation>
    <scope>NUCLEOTIDE SEQUENCE</scope>
</reference>
<dbReference type="InterPro" id="IPR013103">
    <property type="entry name" value="RVT_2"/>
</dbReference>
<reference evidence="6" key="2">
    <citation type="submission" date="2022-01" db="EMBL/GenBank/DDBJ databases">
        <authorList>
            <person name="Yamashiro T."/>
            <person name="Shiraishi A."/>
            <person name="Satake H."/>
            <person name="Nakayama K."/>
        </authorList>
    </citation>
    <scope>NUCLEOTIDE SEQUENCE</scope>
</reference>
<dbReference type="InterPro" id="IPR012337">
    <property type="entry name" value="RNaseH-like_sf"/>
</dbReference>
<dbReference type="PANTHER" id="PTHR42648:SF18">
    <property type="entry name" value="RETROTRANSPOSON, UNCLASSIFIED-LIKE PROTEIN"/>
    <property type="match status" value="1"/>
</dbReference>
<dbReference type="SUPFAM" id="SSF57756">
    <property type="entry name" value="Retrovirus zinc finger-like domains"/>
    <property type="match status" value="1"/>
</dbReference>